<organism evidence="1 2">
    <name type="scientific">Entomophthora muscae</name>
    <dbReference type="NCBI Taxonomy" id="34485"/>
    <lineage>
        <taxon>Eukaryota</taxon>
        <taxon>Fungi</taxon>
        <taxon>Fungi incertae sedis</taxon>
        <taxon>Zoopagomycota</taxon>
        <taxon>Entomophthoromycotina</taxon>
        <taxon>Entomophthoromycetes</taxon>
        <taxon>Entomophthorales</taxon>
        <taxon>Entomophthoraceae</taxon>
        <taxon>Entomophthora</taxon>
    </lineage>
</organism>
<dbReference type="Proteomes" id="UP001165960">
    <property type="component" value="Unassembled WGS sequence"/>
</dbReference>
<dbReference type="EMBL" id="QTSX02003551">
    <property type="protein sequence ID" value="KAJ9071138.1"/>
    <property type="molecule type" value="Genomic_DNA"/>
</dbReference>
<keyword evidence="2" id="KW-1185">Reference proteome</keyword>
<gene>
    <name evidence="1" type="ORF">DSO57_1000144</name>
</gene>
<sequence>MLSFDNNQIEKLFPGLDKIMQGYTGSSNSEASLWGTCLPVPKCVLDCSQGLAGRGCHSLKEDPLRNFLIYGLEIGNNEEFVPILGVLYQSLGPLVLGLWLLLLGLGPLHFGLGLLHFVLGLLCSDLGLLWSVPALASYSWSLAPFVASVAFVIHFILSLKSLI</sequence>
<protein>
    <submittedName>
        <fullName evidence="1">Uncharacterized protein</fullName>
    </submittedName>
</protein>
<name>A0ACC2T8Z1_9FUNG</name>
<reference evidence="1" key="1">
    <citation type="submission" date="2022-04" db="EMBL/GenBank/DDBJ databases">
        <title>Genome of the entomopathogenic fungus Entomophthora muscae.</title>
        <authorList>
            <person name="Elya C."/>
            <person name="Lovett B.R."/>
            <person name="Lee E."/>
            <person name="Macias A.M."/>
            <person name="Hajek A.E."/>
            <person name="De Bivort B.L."/>
            <person name="Kasson M.T."/>
            <person name="De Fine Licht H.H."/>
            <person name="Stajich J.E."/>
        </authorList>
    </citation>
    <scope>NUCLEOTIDE SEQUENCE</scope>
    <source>
        <strain evidence="1">Berkeley</strain>
    </source>
</reference>
<evidence type="ECO:0000313" key="1">
    <source>
        <dbReference type="EMBL" id="KAJ9071138.1"/>
    </source>
</evidence>
<comment type="caution">
    <text evidence="1">The sequence shown here is derived from an EMBL/GenBank/DDBJ whole genome shotgun (WGS) entry which is preliminary data.</text>
</comment>
<accession>A0ACC2T8Z1</accession>
<proteinExistence type="predicted"/>
<evidence type="ECO:0000313" key="2">
    <source>
        <dbReference type="Proteomes" id="UP001165960"/>
    </source>
</evidence>